<evidence type="ECO:0000256" key="2">
    <source>
        <dbReference type="ARBA" id="ARBA00010363"/>
    </source>
</evidence>
<dbReference type="PANTHER" id="PTHR10374">
    <property type="entry name" value="LACTOYLGLUTATHIONE LYASE GLYOXALASE I"/>
    <property type="match status" value="1"/>
</dbReference>
<dbReference type="SUPFAM" id="SSF54593">
    <property type="entry name" value="Glyoxalase/Bleomycin resistance protein/Dihydroxybiphenyl dioxygenase"/>
    <property type="match status" value="1"/>
</dbReference>
<evidence type="ECO:0000256" key="9">
    <source>
        <dbReference type="RuleBase" id="RU361179"/>
    </source>
</evidence>
<dbReference type="GO" id="GO:0046872">
    <property type="term" value="F:metal ion binding"/>
    <property type="evidence" value="ECO:0007669"/>
    <property type="project" value="UniProtKB-UniRule"/>
</dbReference>
<evidence type="ECO:0000256" key="7">
    <source>
        <dbReference type="PIRSR" id="PIRSR604361-1"/>
    </source>
</evidence>
<dbReference type="Gene3D" id="3.10.180.10">
    <property type="entry name" value="2,3-Dihydroxybiphenyl 1,2-Dioxygenase, domain 1"/>
    <property type="match status" value="1"/>
</dbReference>
<evidence type="ECO:0000256" key="1">
    <source>
        <dbReference type="ARBA" id="ARBA00005008"/>
    </source>
</evidence>
<dbReference type="PROSITE" id="PS00935">
    <property type="entry name" value="GLYOXALASE_I_2"/>
    <property type="match status" value="1"/>
</dbReference>
<dbReference type="OrthoDB" id="16820at2759"/>
<dbReference type="EMBL" id="MTYJ01000003">
    <property type="protein sequence ID" value="OQV25313.1"/>
    <property type="molecule type" value="Genomic_DNA"/>
</dbReference>
<evidence type="ECO:0000313" key="11">
    <source>
        <dbReference type="EMBL" id="OQV25313.1"/>
    </source>
</evidence>
<proteinExistence type="inferred from homology"/>
<evidence type="ECO:0000313" key="12">
    <source>
        <dbReference type="Proteomes" id="UP000192578"/>
    </source>
</evidence>
<comment type="caution">
    <text evidence="11">The sequence shown here is derived from an EMBL/GenBank/DDBJ whole genome shotgun (WGS) entry which is preliminary data.</text>
</comment>
<feature type="binding site" evidence="8">
    <location>
        <position position="179"/>
    </location>
    <ligand>
        <name>Zn(2+)</name>
        <dbReference type="ChEBI" id="CHEBI:29105"/>
        <note>ligand shared between dimeric partners</note>
    </ligand>
</feature>
<comment type="function">
    <text evidence="9">Catalyzes the conversion of hemimercaptal, formed from methylglyoxal and glutathione, to S-lactoylglutathione.</text>
</comment>
<dbReference type="PROSITE" id="PS00934">
    <property type="entry name" value="GLYOXALASE_I_1"/>
    <property type="match status" value="1"/>
</dbReference>
<evidence type="ECO:0000256" key="4">
    <source>
        <dbReference type="ARBA" id="ARBA00022723"/>
    </source>
</evidence>
<keyword evidence="12" id="KW-1185">Reference proteome</keyword>
<evidence type="ECO:0000256" key="8">
    <source>
        <dbReference type="PIRSR" id="PIRSR604361-3"/>
    </source>
</evidence>
<evidence type="ECO:0000256" key="5">
    <source>
        <dbReference type="ARBA" id="ARBA00022833"/>
    </source>
</evidence>
<dbReference type="InterPro" id="IPR004361">
    <property type="entry name" value="Glyoxalase_1"/>
</dbReference>
<dbReference type="EC" id="4.4.1.5" evidence="3 9"/>
<dbReference type="CDD" id="cd07233">
    <property type="entry name" value="GlxI_Zn"/>
    <property type="match status" value="1"/>
</dbReference>
<dbReference type="InterPro" id="IPR037523">
    <property type="entry name" value="VOC_core"/>
</dbReference>
<comment type="cofactor">
    <cofactor evidence="8">
        <name>Zn(2+)</name>
        <dbReference type="ChEBI" id="CHEBI:29105"/>
    </cofactor>
    <text evidence="8">Binds 1 zinc ion per subunit. In the homodimer, two zinc ions are bound between subunits.</text>
</comment>
<dbReference type="UniPathway" id="UPA00619">
    <property type="reaction ID" value="UER00675"/>
</dbReference>
<evidence type="ECO:0000259" key="10">
    <source>
        <dbReference type="PROSITE" id="PS51819"/>
    </source>
</evidence>
<comment type="similarity">
    <text evidence="2 9">Belongs to the glyoxalase I family.</text>
</comment>
<sequence>MPVTYAKYEDFYCTLTCTAVTAPLARATQAPPPRSLKKCRVTTHYYHLGPVWSLIPFSRLLMALSNEEATRLTSGQEDATKDFIFNHTMFRIKDPKISLDFYSRVLGMRLLRKMDMEAGKFTNYFMGYESEGDMPKGDDERRIWLFSRKAILELCHNWGTENDDSKYHNGNSEPRGFGHIAVTVPDVYKACERFEQLGVKFIKKPDGGQMKGLAFIQDPDGYWIEIIGPKTA</sequence>
<evidence type="ECO:0000256" key="6">
    <source>
        <dbReference type="ARBA" id="ARBA00023239"/>
    </source>
</evidence>
<accession>A0A1W0XCV5</accession>
<dbReference type="Proteomes" id="UP000192578">
    <property type="component" value="Unassembled WGS sequence"/>
</dbReference>
<dbReference type="GO" id="GO:0004462">
    <property type="term" value="F:lactoylglutathione lyase activity"/>
    <property type="evidence" value="ECO:0007669"/>
    <property type="project" value="UniProtKB-UniRule"/>
</dbReference>
<feature type="domain" description="VOC" evidence="10">
    <location>
        <begin position="84"/>
        <end position="229"/>
    </location>
</feature>
<feature type="binding site" evidence="8">
    <location>
        <position position="153"/>
    </location>
    <ligand>
        <name>Zn(2+)</name>
        <dbReference type="ChEBI" id="CHEBI:29105"/>
        <note>ligand shared between dimeric partners</note>
    </ligand>
</feature>
<dbReference type="Pfam" id="PF00903">
    <property type="entry name" value="Glyoxalase"/>
    <property type="match status" value="1"/>
</dbReference>
<reference evidence="12" key="1">
    <citation type="submission" date="2017-01" db="EMBL/GenBank/DDBJ databases">
        <title>Comparative genomics of anhydrobiosis in the tardigrade Hypsibius dujardini.</title>
        <authorList>
            <person name="Yoshida Y."/>
            <person name="Koutsovoulos G."/>
            <person name="Laetsch D."/>
            <person name="Stevens L."/>
            <person name="Kumar S."/>
            <person name="Horikawa D."/>
            <person name="Ishino K."/>
            <person name="Komine S."/>
            <person name="Tomita M."/>
            <person name="Blaxter M."/>
            <person name="Arakawa K."/>
        </authorList>
    </citation>
    <scope>NUCLEOTIDE SEQUENCE [LARGE SCALE GENOMIC DNA]</scope>
    <source>
        <strain evidence="12">Z151</strain>
    </source>
</reference>
<keyword evidence="5 8" id="KW-0862">Zinc</keyword>
<dbReference type="InterPro" id="IPR029068">
    <property type="entry name" value="Glyas_Bleomycin-R_OHBP_Dase"/>
</dbReference>
<dbReference type="InterPro" id="IPR004360">
    <property type="entry name" value="Glyas_Fos-R_dOase_dom"/>
</dbReference>
<comment type="catalytic activity">
    <reaction evidence="9">
        <text>(R)-S-lactoylglutathione = methylglyoxal + glutathione</text>
        <dbReference type="Rhea" id="RHEA:19069"/>
        <dbReference type="ChEBI" id="CHEBI:17158"/>
        <dbReference type="ChEBI" id="CHEBI:57474"/>
        <dbReference type="ChEBI" id="CHEBI:57925"/>
        <dbReference type="EC" id="4.4.1.5"/>
    </reaction>
</comment>
<feature type="binding site" evidence="8">
    <location>
        <position position="225"/>
    </location>
    <ligand>
        <name>Zn(2+)</name>
        <dbReference type="ChEBI" id="CHEBI:29105"/>
        <note>ligand shared between dimeric partners</note>
    </ligand>
</feature>
<evidence type="ECO:0000256" key="3">
    <source>
        <dbReference type="ARBA" id="ARBA00012081"/>
    </source>
</evidence>
<dbReference type="PROSITE" id="PS51819">
    <property type="entry name" value="VOC"/>
    <property type="match status" value="1"/>
</dbReference>
<name>A0A1W0XCV5_HYPEX</name>
<dbReference type="AlphaFoldDB" id="A0A1W0XCV5"/>
<comment type="pathway">
    <text evidence="1 9">Secondary metabolite metabolism; methylglyoxal degradation; (R)-lactate from methylglyoxal: step 1/2.</text>
</comment>
<dbReference type="InterPro" id="IPR018146">
    <property type="entry name" value="Glyoxalase_1_CS"/>
</dbReference>
<protein>
    <recommendedName>
        <fullName evidence="3 9">Lactoylglutathione lyase</fullName>
        <ecNumber evidence="3 9">4.4.1.5</ecNumber>
    </recommendedName>
    <alternativeName>
        <fullName evidence="9">Glyoxalase I</fullName>
    </alternativeName>
</protein>
<gene>
    <name evidence="11" type="ORF">BV898_00996</name>
</gene>
<keyword evidence="4 8" id="KW-0479">Metal-binding</keyword>
<dbReference type="PANTHER" id="PTHR10374:SF30">
    <property type="entry name" value="LACTOYLGLUTATHIONE LYASE"/>
    <property type="match status" value="1"/>
</dbReference>
<feature type="active site" description="Proton donor/acceptor" evidence="7">
    <location>
        <position position="225"/>
    </location>
</feature>
<keyword evidence="6 9" id="KW-0456">Lyase</keyword>
<dbReference type="NCBIfam" id="TIGR00068">
    <property type="entry name" value="glyox_I"/>
    <property type="match status" value="1"/>
</dbReference>
<organism evidence="11 12">
    <name type="scientific">Hypsibius exemplaris</name>
    <name type="common">Freshwater tardigrade</name>
    <dbReference type="NCBI Taxonomy" id="2072580"/>
    <lineage>
        <taxon>Eukaryota</taxon>
        <taxon>Metazoa</taxon>
        <taxon>Ecdysozoa</taxon>
        <taxon>Tardigrada</taxon>
        <taxon>Eutardigrada</taxon>
        <taxon>Parachela</taxon>
        <taxon>Hypsibioidea</taxon>
        <taxon>Hypsibiidae</taxon>
        <taxon>Hypsibius</taxon>
    </lineage>
</organism>